<dbReference type="Gene3D" id="3.40.50.360">
    <property type="match status" value="1"/>
</dbReference>
<dbReference type="AlphaFoldDB" id="A0A0B2QXQ4"/>
<gene>
    <name evidence="2" type="ORF">glysoja_045648</name>
</gene>
<evidence type="ECO:0000256" key="1">
    <source>
        <dbReference type="ARBA" id="ARBA00006961"/>
    </source>
</evidence>
<name>A0A0B2QXQ4_GLYSO</name>
<proteinExistence type="inferred from homology"/>
<dbReference type="GO" id="GO:0003955">
    <property type="term" value="F:NAD(P)H dehydrogenase (quinone) activity"/>
    <property type="evidence" value="ECO:0007669"/>
    <property type="project" value="TreeGrafter"/>
</dbReference>
<dbReference type="GO" id="GO:0016020">
    <property type="term" value="C:membrane"/>
    <property type="evidence" value="ECO:0007669"/>
    <property type="project" value="TreeGrafter"/>
</dbReference>
<evidence type="ECO:0000313" key="2">
    <source>
        <dbReference type="EMBL" id="KHN24784.1"/>
    </source>
</evidence>
<comment type="similarity">
    <text evidence="1">Belongs to the WrbA family.</text>
</comment>
<protein>
    <submittedName>
        <fullName evidence="2">Flavoprotein wrbA</fullName>
    </submittedName>
</protein>
<organism evidence="2">
    <name type="scientific">Glycine soja</name>
    <name type="common">Wild soybean</name>
    <dbReference type="NCBI Taxonomy" id="3848"/>
    <lineage>
        <taxon>Eukaryota</taxon>
        <taxon>Viridiplantae</taxon>
        <taxon>Streptophyta</taxon>
        <taxon>Embryophyta</taxon>
        <taxon>Tracheophyta</taxon>
        <taxon>Spermatophyta</taxon>
        <taxon>Magnoliopsida</taxon>
        <taxon>eudicotyledons</taxon>
        <taxon>Gunneridae</taxon>
        <taxon>Pentapetalae</taxon>
        <taxon>rosids</taxon>
        <taxon>fabids</taxon>
        <taxon>Fabales</taxon>
        <taxon>Fabaceae</taxon>
        <taxon>Papilionoideae</taxon>
        <taxon>50 kb inversion clade</taxon>
        <taxon>NPAAA clade</taxon>
        <taxon>indigoferoid/millettioid clade</taxon>
        <taxon>Phaseoleae</taxon>
        <taxon>Glycine</taxon>
        <taxon>Glycine subgen. Soja</taxon>
    </lineage>
</organism>
<dbReference type="SUPFAM" id="SSF52218">
    <property type="entry name" value="Flavoproteins"/>
    <property type="match status" value="1"/>
</dbReference>
<sequence>MYGHVEKLAKEIKGLPLWKVPKTLLNEVFGKMSAPPKSNVPVITPNELSETDGFMTRFGMMAAHYKAFLDATGGLRRAQQLAGKSIELFYNTSSQGESPYGVETYVVDESRQPSELELQQAFHQGKYIVGITKKLKRVA</sequence>
<dbReference type="PANTHER" id="PTHR30546">
    <property type="entry name" value="FLAVODOXIN-RELATED PROTEIN WRBA-RELATED"/>
    <property type="match status" value="1"/>
</dbReference>
<reference evidence="2" key="1">
    <citation type="submission" date="2014-07" db="EMBL/GenBank/DDBJ databases">
        <title>Identification of a novel salt tolerance gene in wild soybean by whole-genome sequencing.</title>
        <authorList>
            <person name="Lam H.-M."/>
            <person name="Qi X."/>
            <person name="Li M.-W."/>
            <person name="Liu X."/>
            <person name="Xie M."/>
            <person name="Ni M."/>
            <person name="Xu X."/>
        </authorList>
    </citation>
    <scope>NUCLEOTIDE SEQUENCE [LARGE SCALE GENOMIC DNA]</scope>
    <source>
        <tissue evidence="2">Root</tissue>
    </source>
</reference>
<accession>A0A0B2QXQ4</accession>
<dbReference type="PANTHER" id="PTHR30546:SF32">
    <property type="entry name" value="NAD(P)H DEHYDROGENASE (QUINONE)"/>
    <property type="match status" value="1"/>
</dbReference>
<dbReference type="InterPro" id="IPR029039">
    <property type="entry name" value="Flavoprotein-like_sf"/>
</dbReference>
<dbReference type="Proteomes" id="UP000053555">
    <property type="component" value="Unassembled WGS sequence"/>
</dbReference>
<dbReference type="EMBL" id="KN655009">
    <property type="protein sequence ID" value="KHN24784.1"/>
    <property type="molecule type" value="Genomic_DNA"/>
</dbReference>